<accession>A0A2P2QXW9</accession>
<organism evidence="1">
    <name type="scientific">Rhizophora mucronata</name>
    <name type="common">Asiatic mangrove</name>
    <dbReference type="NCBI Taxonomy" id="61149"/>
    <lineage>
        <taxon>Eukaryota</taxon>
        <taxon>Viridiplantae</taxon>
        <taxon>Streptophyta</taxon>
        <taxon>Embryophyta</taxon>
        <taxon>Tracheophyta</taxon>
        <taxon>Spermatophyta</taxon>
        <taxon>Magnoliopsida</taxon>
        <taxon>eudicotyledons</taxon>
        <taxon>Gunneridae</taxon>
        <taxon>Pentapetalae</taxon>
        <taxon>rosids</taxon>
        <taxon>fabids</taxon>
        <taxon>Malpighiales</taxon>
        <taxon>Rhizophoraceae</taxon>
        <taxon>Rhizophora</taxon>
    </lineage>
</organism>
<name>A0A2P2QXW9_RHIMU</name>
<sequence length="33" mass="3902">MQFSFELGFTVVQLVKGVILPLFELDFLEQWAR</sequence>
<protein>
    <submittedName>
        <fullName evidence="1">Uncharacterized protein</fullName>
    </submittedName>
</protein>
<dbReference type="EMBL" id="GGEC01091358">
    <property type="protein sequence ID" value="MBX71842.1"/>
    <property type="molecule type" value="Transcribed_RNA"/>
</dbReference>
<dbReference type="AlphaFoldDB" id="A0A2P2QXW9"/>
<reference evidence="1" key="1">
    <citation type="submission" date="2018-02" db="EMBL/GenBank/DDBJ databases">
        <title>Rhizophora mucronata_Transcriptome.</title>
        <authorList>
            <person name="Meera S.P."/>
            <person name="Sreeshan A."/>
            <person name="Augustine A."/>
        </authorList>
    </citation>
    <scope>NUCLEOTIDE SEQUENCE</scope>
    <source>
        <tissue evidence="1">Leaf</tissue>
    </source>
</reference>
<proteinExistence type="predicted"/>
<evidence type="ECO:0000313" key="1">
    <source>
        <dbReference type="EMBL" id="MBX71842.1"/>
    </source>
</evidence>